<dbReference type="GO" id="GO:0000287">
    <property type="term" value="F:magnesium ion binding"/>
    <property type="evidence" value="ECO:0007669"/>
    <property type="project" value="InterPro"/>
</dbReference>
<evidence type="ECO:0000256" key="10">
    <source>
        <dbReference type="ARBA" id="ARBA00022842"/>
    </source>
</evidence>
<dbReference type="InterPro" id="IPR016055">
    <property type="entry name" value="A-D-PHexomutase_a/b/a-I/II/III"/>
</dbReference>
<evidence type="ECO:0000256" key="14">
    <source>
        <dbReference type="ARBA" id="ARBA00041467"/>
    </source>
</evidence>
<dbReference type="InterPro" id="IPR005843">
    <property type="entry name" value="A-D-PHexomutase_C"/>
</dbReference>
<feature type="domain" description="Alpha-D-phosphohexomutase alpha/beta/alpha" evidence="17">
    <location>
        <begin position="43"/>
        <end position="179"/>
    </location>
</feature>
<comment type="caution">
    <text evidence="20">The sequence shown here is derived from an EMBL/GenBank/DDBJ whole genome shotgun (WGS) entry which is preliminary data.</text>
</comment>
<dbReference type="RefSeq" id="WP_204519229.1">
    <property type="nucleotide sequence ID" value="NZ_BAABIN010000019.1"/>
</dbReference>
<dbReference type="Gene3D" id="3.30.310.50">
    <property type="entry name" value="Alpha-D-phosphohexomutase, C-terminal domain"/>
    <property type="match status" value="1"/>
</dbReference>
<keyword evidence="9 15" id="KW-0479">Metal-binding</keyword>
<dbReference type="CDD" id="cd05799">
    <property type="entry name" value="PGM2"/>
    <property type="match status" value="1"/>
</dbReference>
<comment type="pathway">
    <text evidence="4">Lipid metabolism.</text>
</comment>
<dbReference type="SUPFAM" id="SSF55957">
    <property type="entry name" value="Phosphoglucomutase, C-terminal domain"/>
    <property type="match status" value="1"/>
</dbReference>
<dbReference type="InterPro" id="IPR016066">
    <property type="entry name" value="A-D-PHexomutase_CS"/>
</dbReference>
<dbReference type="InterPro" id="IPR005844">
    <property type="entry name" value="A-D-PHexomutase_a/b/a-I"/>
</dbReference>
<dbReference type="Pfam" id="PF00408">
    <property type="entry name" value="PGM_PMM_IV"/>
    <property type="match status" value="1"/>
</dbReference>
<evidence type="ECO:0000256" key="15">
    <source>
        <dbReference type="RuleBase" id="RU004326"/>
    </source>
</evidence>
<evidence type="ECO:0000256" key="7">
    <source>
        <dbReference type="ARBA" id="ARBA00022526"/>
    </source>
</evidence>
<dbReference type="GO" id="GO:0004614">
    <property type="term" value="F:phosphoglucomutase activity"/>
    <property type="evidence" value="ECO:0007669"/>
    <property type="project" value="UniProtKB-EC"/>
</dbReference>
<keyword evidence="8" id="KW-0597">Phosphoprotein</keyword>
<dbReference type="Pfam" id="PF02880">
    <property type="entry name" value="PGM_PMM_III"/>
    <property type="match status" value="1"/>
</dbReference>
<comment type="pathway">
    <text evidence="3">Glycolipid metabolism; diglucosyl-diacylglycerol biosynthesis.</text>
</comment>
<name>A0A938Y1M6_9BACL</name>
<evidence type="ECO:0000259" key="16">
    <source>
        <dbReference type="Pfam" id="PF00408"/>
    </source>
</evidence>
<evidence type="ECO:0000313" key="20">
    <source>
        <dbReference type="EMBL" id="MBM7591523.1"/>
    </source>
</evidence>
<evidence type="ECO:0000313" key="21">
    <source>
        <dbReference type="Proteomes" id="UP000717624"/>
    </source>
</evidence>
<dbReference type="EC" id="5.4.2.2" evidence="6"/>
<evidence type="ECO:0000256" key="2">
    <source>
        <dbReference type="ARBA" id="ARBA00001946"/>
    </source>
</evidence>
<evidence type="ECO:0000256" key="5">
    <source>
        <dbReference type="ARBA" id="ARBA00010231"/>
    </source>
</evidence>
<dbReference type="Proteomes" id="UP000717624">
    <property type="component" value="Unassembled WGS sequence"/>
</dbReference>
<dbReference type="InterPro" id="IPR005841">
    <property type="entry name" value="Alpha-D-phosphohexomutase_SF"/>
</dbReference>
<dbReference type="Gene3D" id="3.40.120.10">
    <property type="entry name" value="Alpha-D-Glucose-1,6-Bisphosphate, subunit A, domain 3"/>
    <property type="match status" value="3"/>
</dbReference>
<evidence type="ECO:0000256" key="11">
    <source>
        <dbReference type="ARBA" id="ARBA00023235"/>
    </source>
</evidence>
<organism evidence="20 21">
    <name type="scientific">Brevibacillus fulvus</name>
    <dbReference type="NCBI Taxonomy" id="1125967"/>
    <lineage>
        <taxon>Bacteria</taxon>
        <taxon>Bacillati</taxon>
        <taxon>Bacillota</taxon>
        <taxon>Bacilli</taxon>
        <taxon>Bacillales</taxon>
        <taxon>Paenibacillaceae</taxon>
        <taxon>Brevibacillus</taxon>
    </lineage>
</organism>
<feature type="domain" description="Alpha-D-phosphohexomutase alpha/beta/alpha" evidence="18">
    <location>
        <begin position="209"/>
        <end position="312"/>
    </location>
</feature>
<dbReference type="SUPFAM" id="SSF53738">
    <property type="entry name" value="Phosphoglucomutase, first 3 domains"/>
    <property type="match status" value="3"/>
</dbReference>
<evidence type="ECO:0000259" key="19">
    <source>
        <dbReference type="Pfam" id="PF02880"/>
    </source>
</evidence>
<dbReference type="PANTHER" id="PTHR45745:SF1">
    <property type="entry name" value="PHOSPHOGLUCOMUTASE 2B-RELATED"/>
    <property type="match status" value="1"/>
</dbReference>
<comment type="catalytic activity">
    <reaction evidence="1">
        <text>alpha-D-glucose 1-phosphate = alpha-D-glucose 6-phosphate</text>
        <dbReference type="Rhea" id="RHEA:23536"/>
        <dbReference type="ChEBI" id="CHEBI:58225"/>
        <dbReference type="ChEBI" id="CHEBI:58601"/>
        <dbReference type="EC" id="5.4.2.2"/>
    </reaction>
</comment>
<comment type="similarity">
    <text evidence="5 15">Belongs to the phosphohexose mutase family.</text>
</comment>
<keyword evidence="21" id="KW-1185">Reference proteome</keyword>
<evidence type="ECO:0000256" key="13">
    <source>
        <dbReference type="ARBA" id="ARBA00041398"/>
    </source>
</evidence>
<keyword evidence="11 20" id="KW-0413">Isomerase</keyword>
<dbReference type="GO" id="GO:0006006">
    <property type="term" value="P:glucose metabolic process"/>
    <property type="evidence" value="ECO:0007669"/>
    <property type="project" value="UniProtKB-KW"/>
</dbReference>
<dbReference type="GO" id="GO:0006166">
    <property type="term" value="P:purine ribonucleoside salvage"/>
    <property type="evidence" value="ECO:0007669"/>
    <property type="project" value="TreeGrafter"/>
</dbReference>
<gene>
    <name evidence="20" type="ORF">JOD01_003174</name>
</gene>
<evidence type="ECO:0000256" key="1">
    <source>
        <dbReference type="ARBA" id="ARBA00000443"/>
    </source>
</evidence>
<keyword evidence="10 15" id="KW-0460">Magnesium</keyword>
<evidence type="ECO:0000256" key="12">
    <source>
        <dbReference type="ARBA" id="ARBA00039995"/>
    </source>
</evidence>
<reference evidence="20" key="1">
    <citation type="submission" date="2021-01" db="EMBL/GenBank/DDBJ databases">
        <title>Genomic Encyclopedia of Type Strains, Phase IV (KMG-IV): sequencing the most valuable type-strain genomes for metagenomic binning, comparative biology and taxonomic classification.</title>
        <authorList>
            <person name="Goeker M."/>
        </authorList>
    </citation>
    <scope>NUCLEOTIDE SEQUENCE</scope>
    <source>
        <strain evidence="20">DSM 25523</strain>
    </source>
</reference>
<protein>
    <recommendedName>
        <fullName evidence="12">Phosphoglucomutase</fullName>
        <ecNumber evidence="6">5.4.2.2</ecNumber>
    </recommendedName>
    <alternativeName>
        <fullName evidence="14">Alpha-phosphoglucomutase</fullName>
    </alternativeName>
    <alternativeName>
        <fullName evidence="13">Glucose phosphomutase</fullName>
    </alternativeName>
</protein>
<dbReference type="GO" id="GO:0008973">
    <property type="term" value="F:phosphopentomutase activity"/>
    <property type="evidence" value="ECO:0007669"/>
    <property type="project" value="TreeGrafter"/>
</dbReference>
<dbReference type="InterPro" id="IPR036900">
    <property type="entry name" value="A-D-PHexomutase_C_sf"/>
</dbReference>
<dbReference type="Pfam" id="PF02878">
    <property type="entry name" value="PGM_PMM_I"/>
    <property type="match status" value="1"/>
</dbReference>
<evidence type="ECO:0000256" key="4">
    <source>
        <dbReference type="ARBA" id="ARBA00005189"/>
    </source>
</evidence>
<keyword evidence="7" id="KW-0119">Carbohydrate metabolism</keyword>
<dbReference type="InterPro" id="IPR005846">
    <property type="entry name" value="A-D-PHexomutase_a/b/a-III"/>
</dbReference>
<accession>A0A938Y1M6</accession>
<sequence length="562" mass="62695">MDAHLTAYQRWASFEQIDPDLKAELRTITDEREIEDRFYRHLEFGTAGMRGIIGAGTNRMNLYTVRRATEGLARYIRSQNKREKGVVIAYDSRHMSRQFAEAACGVLAAHGIKSWLFAELRPTPMLSFAVRHLHAAAGIMITASHNPPAYNGYKVYGEDGGQISSSTAAQILQQIAAVEDELRVPFLSYAEGENQGLIEQLGEEIDQVYVKQVLSLSRNPEKVRQMADHMQIVYTPLHGTGNKPVRRVLAELGFSQVAVVPEQELPDPNFSTVTSPNPEEHQAFVMALELARQSNADLVLGTDPDADRVGMVVRTAQGDYQILNGNQTGALLLAYLLEHAAATGSLPENGVILKTIVTSDLGRAIAASYGVETVETLTGFKYIAEKIANYEQTGERQFLFGYEESYGYLIGTFVRDKDAVQAALLLCEMAAYYKSKGKRLDQVLQALYQQFGYFVDDLLSFTFKGKEGQQQMAKLMTRLRQEPLTRIAGYPVVSVLDYAQGRDGLPPSDVLKFILEDGSWLAIRPSGTEPKIKFYLSSLAQEEDRAHEKLQQMKRFALELVE</sequence>
<dbReference type="PROSITE" id="PS00710">
    <property type="entry name" value="PGM_PMM"/>
    <property type="match status" value="1"/>
</dbReference>
<feature type="domain" description="Alpha-D-phosphohexomutase alpha/beta/alpha" evidence="19">
    <location>
        <begin position="324"/>
        <end position="451"/>
    </location>
</feature>
<dbReference type="Pfam" id="PF02879">
    <property type="entry name" value="PGM_PMM_II"/>
    <property type="match status" value="1"/>
</dbReference>
<dbReference type="PANTHER" id="PTHR45745">
    <property type="entry name" value="PHOSPHOMANNOMUTASE 45A"/>
    <property type="match status" value="1"/>
</dbReference>
<feature type="domain" description="Alpha-D-phosphohexomutase C-terminal" evidence="16">
    <location>
        <begin position="501"/>
        <end position="536"/>
    </location>
</feature>
<evidence type="ECO:0000256" key="8">
    <source>
        <dbReference type="ARBA" id="ARBA00022553"/>
    </source>
</evidence>
<proteinExistence type="inferred from homology"/>
<evidence type="ECO:0000256" key="3">
    <source>
        <dbReference type="ARBA" id="ARBA00005164"/>
    </source>
</evidence>
<evidence type="ECO:0000256" key="6">
    <source>
        <dbReference type="ARBA" id="ARBA00012728"/>
    </source>
</evidence>
<evidence type="ECO:0000259" key="17">
    <source>
        <dbReference type="Pfam" id="PF02878"/>
    </source>
</evidence>
<dbReference type="AlphaFoldDB" id="A0A938Y1M6"/>
<keyword evidence="7" id="KW-0313">Glucose metabolism</keyword>
<dbReference type="EMBL" id="JAFBEB010000012">
    <property type="protein sequence ID" value="MBM7591523.1"/>
    <property type="molecule type" value="Genomic_DNA"/>
</dbReference>
<comment type="cofactor">
    <cofactor evidence="2">
        <name>Mg(2+)</name>
        <dbReference type="ChEBI" id="CHEBI:18420"/>
    </cofactor>
</comment>
<evidence type="ECO:0000259" key="18">
    <source>
        <dbReference type="Pfam" id="PF02879"/>
    </source>
</evidence>
<dbReference type="PRINTS" id="PR00509">
    <property type="entry name" value="PGMPMM"/>
</dbReference>
<dbReference type="InterPro" id="IPR005845">
    <property type="entry name" value="A-D-PHexomutase_a/b/a-II"/>
</dbReference>
<evidence type="ECO:0000256" key="9">
    <source>
        <dbReference type="ARBA" id="ARBA00022723"/>
    </source>
</evidence>